<accession>A0ACC3BLW1</accession>
<reference evidence="1" key="1">
    <citation type="submission" date="2019-11" db="EMBL/GenBank/DDBJ databases">
        <title>Nori genome reveals adaptations in red seaweeds to the harsh intertidal environment.</title>
        <authorList>
            <person name="Wang D."/>
            <person name="Mao Y."/>
        </authorList>
    </citation>
    <scope>NUCLEOTIDE SEQUENCE</scope>
    <source>
        <tissue evidence="1">Gametophyte</tissue>
    </source>
</reference>
<sequence length="118" mass="13134">MSGKRPAETIQTLLEAESEAKLVVEKARKERDARLKKAASEAEEEIAAYRAAKEAEYQAEVDKYMGTSGTETERIAAETEKRVADTYEATKSRKEEVVSMLISFVTNVDTTVRVTGKK</sequence>
<organism evidence="1 2">
    <name type="scientific">Pyropia yezoensis</name>
    <name type="common">Susabi-nori</name>
    <name type="synonym">Porphyra yezoensis</name>
    <dbReference type="NCBI Taxonomy" id="2788"/>
    <lineage>
        <taxon>Eukaryota</taxon>
        <taxon>Rhodophyta</taxon>
        <taxon>Bangiophyceae</taxon>
        <taxon>Bangiales</taxon>
        <taxon>Bangiaceae</taxon>
        <taxon>Pyropia</taxon>
    </lineage>
</organism>
<comment type="caution">
    <text evidence="1">The sequence shown here is derived from an EMBL/GenBank/DDBJ whole genome shotgun (WGS) entry which is preliminary data.</text>
</comment>
<proteinExistence type="predicted"/>
<evidence type="ECO:0000313" key="1">
    <source>
        <dbReference type="EMBL" id="KAK1858902.1"/>
    </source>
</evidence>
<protein>
    <submittedName>
        <fullName evidence="1">Uncharacterized protein</fullName>
    </submittedName>
</protein>
<dbReference type="EMBL" id="CM020618">
    <property type="protein sequence ID" value="KAK1858902.1"/>
    <property type="molecule type" value="Genomic_DNA"/>
</dbReference>
<dbReference type="Proteomes" id="UP000798662">
    <property type="component" value="Chromosome 1"/>
</dbReference>
<evidence type="ECO:0000313" key="2">
    <source>
        <dbReference type="Proteomes" id="UP000798662"/>
    </source>
</evidence>
<keyword evidence="2" id="KW-1185">Reference proteome</keyword>
<name>A0ACC3BLW1_PYRYE</name>
<gene>
    <name evidence="1" type="ORF">I4F81_001501</name>
</gene>